<organism evidence="1 2">
    <name type="scientific">Rotaria magnacalcarata</name>
    <dbReference type="NCBI Taxonomy" id="392030"/>
    <lineage>
        <taxon>Eukaryota</taxon>
        <taxon>Metazoa</taxon>
        <taxon>Spiralia</taxon>
        <taxon>Gnathifera</taxon>
        <taxon>Rotifera</taxon>
        <taxon>Eurotatoria</taxon>
        <taxon>Bdelloidea</taxon>
        <taxon>Philodinida</taxon>
        <taxon>Philodinidae</taxon>
        <taxon>Rotaria</taxon>
    </lineage>
</organism>
<dbReference type="AlphaFoldDB" id="A0A8S3DNX3"/>
<comment type="caution">
    <text evidence="1">The sequence shown here is derived from an EMBL/GenBank/DDBJ whole genome shotgun (WGS) entry which is preliminary data.</text>
</comment>
<evidence type="ECO:0000313" key="2">
    <source>
        <dbReference type="Proteomes" id="UP000676336"/>
    </source>
</evidence>
<dbReference type="Proteomes" id="UP000676336">
    <property type="component" value="Unassembled WGS sequence"/>
</dbReference>
<evidence type="ECO:0000313" key="1">
    <source>
        <dbReference type="EMBL" id="CAF4990149.1"/>
    </source>
</evidence>
<gene>
    <name evidence="1" type="ORF">SMN809_LOCUS56239</name>
</gene>
<reference evidence="1" key="1">
    <citation type="submission" date="2021-02" db="EMBL/GenBank/DDBJ databases">
        <authorList>
            <person name="Nowell W R."/>
        </authorList>
    </citation>
    <scope>NUCLEOTIDE SEQUENCE</scope>
</reference>
<proteinExistence type="predicted"/>
<accession>A0A8S3DNX3</accession>
<dbReference type="EMBL" id="CAJOBI010200503">
    <property type="protein sequence ID" value="CAF4990149.1"/>
    <property type="molecule type" value="Genomic_DNA"/>
</dbReference>
<feature type="non-terminal residue" evidence="1">
    <location>
        <position position="1"/>
    </location>
</feature>
<name>A0A8S3DNX3_9BILA</name>
<protein>
    <submittedName>
        <fullName evidence="1">Uncharacterized protein</fullName>
    </submittedName>
</protein>
<sequence>RNLIAQKSDPNRQVDVSFPSSNLAQQINMEIIEMLLNVRDIKIEDRFNEGENEYFRRVTIQLGETNGKHFSMPFTFF</sequence>